<keyword evidence="2" id="KW-0479">Metal-binding</keyword>
<keyword evidence="6" id="KW-1185">Reference proteome</keyword>
<gene>
    <name evidence="5" type="ORF">J5Y10_22185</name>
</gene>
<dbReference type="InterPro" id="IPR050251">
    <property type="entry name" value="HpcH-HpaI_aldolase"/>
</dbReference>
<feature type="domain" description="HpcH/HpaI aldolase/citrate lyase" evidence="4">
    <location>
        <begin position="27"/>
        <end position="238"/>
    </location>
</feature>
<name>A0A940N3V3_9PROT</name>
<reference evidence="5" key="1">
    <citation type="submission" date="2021-03" db="EMBL/GenBank/DDBJ databases">
        <authorList>
            <person name="So Y."/>
        </authorList>
    </citation>
    <scope>NUCLEOTIDE SEQUENCE</scope>
    <source>
        <strain evidence="5">SG15</strain>
    </source>
</reference>
<sequence length="265" mass="27751">MPHLRNPVKERLRAGEPALGISVRMARSADIAHIARGSGHDFLFIDVQHAVFGLETIIHLAQAADALGVAPVVRVRGVDDPDVSLLLDNGVTGIVFPDISTVEQARRAVEITRFPPIGRRSVAGGYAQFDFRPVPLPEATAQLNDSTLVVLMIETVEGLENVEAIAAVPGVDVVHVGTNDLLVSMGKAGKFDDPAARAAQDRVIAAARAAGIAAGCGGNRDVARQADAIRRGALFLTTQTDIALLNAAATAWASGVRAALSERAP</sequence>
<accession>A0A940N3V3</accession>
<evidence type="ECO:0000313" key="5">
    <source>
        <dbReference type="EMBL" id="MBP0495511.1"/>
    </source>
</evidence>
<dbReference type="InterPro" id="IPR005000">
    <property type="entry name" value="Aldolase/citrate-lyase_domain"/>
</dbReference>
<dbReference type="InterPro" id="IPR040442">
    <property type="entry name" value="Pyrv_kinase-like_dom_sf"/>
</dbReference>
<dbReference type="Gene3D" id="3.20.20.60">
    <property type="entry name" value="Phosphoenolpyruvate-binding domains"/>
    <property type="match status" value="1"/>
</dbReference>
<dbReference type="EMBL" id="JAGIZA010000018">
    <property type="protein sequence ID" value="MBP0495511.1"/>
    <property type="molecule type" value="Genomic_DNA"/>
</dbReference>
<organism evidence="5 6">
    <name type="scientific">Roseomonas indoligenes</name>
    <dbReference type="NCBI Taxonomy" id="2820811"/>
    <lineage>
        <taxon>Bacteria</taxon>
        <taxon>Pseudomonadati</taxon>
        <taxon>Pseudomonadota</taxon>
        <taxon>Alphaproteobacteria</taxon>
        <taxon>Acetobacterales</taxon>
        <taxon>Roseomonadaceae</taxon>
        <taxon>Roseomonas</taxon>
    </lineage>
</organism>
<dbReference type="GO" id="GO:0016832">
    <property type="term" value="F:aldehyde-lyase activity"/>
    <property type="evidence" value="ECO:0007669"/>
    <property type="project" value="TreeGrafter"/>
</dbReference>
<keyword evidence="3" id="KW-0456">Lyase</keyword>
<dbReference type="PANTHER" id="PTHR30502">
    <property type="entry name" value="2-KETO-3-DEOXY-L-RHAMNONATE ALDOLASE"/>
    <property type="match status" value="1"/>
</dbReference>
<dbReference type="Pfam" id="PF03328">
    <property type="entry name" value="HpcH_HpaI"/>
    <property type="match status" value="1"/>
</dbReference>
<evidence type="ECO:0000313" key="6">
    <source>
        <dbReference type="Proteomes" id="UP000677537"/>
    </source>
</evidence>
<dbReference type="RefSeq" id="WP_209376310.1">
    <property type="nucleotide sequence ID" value="NZ_JAGIZA010000018.1"/>
</dbReference>
<dbReference type="Proteomes" id="UP000677537">
    <property type="component" value="Unassembled WGS sequence"/>
</dbReference>
<dbReference type="GO" id="GO:0005737">
    <property type="term" value="C:cytoplasm"/>
    <property type="evidence" value="ECO:0007669"/>
    <property type="project" value="TreeGrafter"/>
</dbReference>
<evidence type="ECO:0000259" key="4">
    <source>
        <dbReference type="Pfam" id="PF03328"/>
    </source>
</evidence>
<comment type="similarity">
    <text evidence="1">Belongs to the HpcH/HpaI aldolase family.</text>
</comment>
<evidence type="ECO:0000256" key="1">
    <source>
        <dbReference type="ARBA" id="ARBA00005568"/>
    </source>
</evidence>
<protein>
    <recommendedName>
        <fullName evidence="4">HpcH/HpaI aldolase/citrate lyase domain-containing protein</fullName>
    </recommendedName>
</protein>
<evidence type="ECO:0000256" key="2">
    <source>
        <dbReference type="ARBA" id="ARBA00022723"/>
    </source>
</evidence>
<evidence type="ECO:0000256" key="3">
    <source>
        <dbReference type="ARBA" id="ARBA00023239"/>
    </source>
</evidence>
<comment type="caution">
    <text evidence="5">The sequence shown here is derived from an EMBL/GenBank/DDBJ whole genome shotgun (WGS) entry which is preliminary data.</text>
</comment>
<proteinExistence type="inferred from homology"/>
<dbReference type="AlphaFoldDB" id="A0A940N3V3"/>
<dbReference type="SUPFAM" id="SSF51621">
    <property type="entry name" value="Phosphoenolpyruvate/pyruvate domain"/>
    <property type="match status" value="1"/>
</dbReference>
<dbReference type="GO" id="GO:0046872">
    <property type="term" value="F:metal ion binding"/>
    <property type="evidence" value="ECO:0007669"/>
    <property type="project" value="UniProtKB-KW"/>
</dbReference>
<dbReference type="InterPro" id="IPR015813">
    <property type="entry name" value="Pyrv/PenolPyrv_kinase-like_dom"/>
</dbReference>
<dbReference type="PANTHER" id="PTHR30502:SF0">
    <property type="entry name" value="PHOSPHOENOLPYRUVATE CARBOXYLASE FAMILY PROTEIN"/>
    <property type="match status" value="1"/>
</dbReference>